<comment type="caution">
    <text evidence="2">The sequence shown here is derived from an EMBL/GenBank/DDBJ whole genome shotgun (WGS) entry which is preliminary data.</text>
</comment>
<evidence type="ECO:0000313" key="3">
    <source>
        <dbReference type="Proteomes" id="UP000708148"/>
    </source>
</evidence>
<feature type="compositionally biased region" description="Low complexity" evidence="1">
    <location>
        <begin position="167"/>
        <end position="181"/>
    </location>
</feature>
<organism evidence="2 3">
    <name type="scientific">Ostreobium quekettii</name>
    <dbReference type="NCBI Taxonomy" id="121088"/>
    <lineage>
        <taxon>Eukaryota</taxon>
        <taxon>Viridiplantae</taxon>
        <taxon>Chlorophyta</taxon>
        <taxon>core chlorophytes</taxon>
        <taxon>Ulvophyceae</taxon>
        <taxon>TCBD clade</taxon>
        <taxon>Bryopsidales</taxon>
        <taxon>Ostreobineae</taxon>
        <taxon>Ostreobiaceae</taxon>
        <taxon>Ostreobium</taxon>
    </lineage>
</organism>
<feature type="region of interest" description="Disordered" evidence="1">
    <location>
        <begin position="60"/>
        <end position="79"/>
    </location>
</feature>
<accession>A0A8S1J7X7</accession>
<proteinExistence type="predicted"/>
<gene>
    <name evidence="2" type="ORF">OSTQU699_LOCUS8737</name>
</gene>
<dbReference type="Proteomes" id="UP000708148">
    <property type="component" value="Unassembled WGS sequence"/>
</dbReference>
<dbReference type="AlphaFoldDB" id="A0A8S1J7X7"/>
<dbReference type="EMBL" id="CAJHUC010002196">
    <property type="protein sequence ID" value="CAD7703380.1"/>
    <property type="molecule type" value="Genomic_DNA"/>
</dbReference>
<dbReference type="OrthoDB" id="77911at2759"/>
<keyword evidence="3" id="KW-1185">Reference proteome</keyword>
<feature type="region of interest" description="Disordered" evidence="1">
    <location>
        <begin position="152"/>
        <end position="183"/>
    </location>
</feature>
<protein>
    <submittedName>
        <fullName evidence="2">Uncharacterized protein</fullName>
    </submittedName>
</protein>
<evidence type="ECO:0000313" key="2">
    <source>
        <dbReference type="EMBL" id="CAD7703380.1"/>
    </source>
</evidence>
<sequence>MDDIDNFRERALEVAKDLEVFSEAYNVGTLRNRAEEAASRAVHDASRRIEEAMAKAEMTKRRILEEAERDGKGETDSMKREKLIAALERGDRLQEQVTELESSIAELRRGADEAQKEKSCVESASKEAWLEVAALKQEVAELKIKKSLLEEQAAEARGPQSKGRCESAASGDTSKSSTKSSRSWKRLFVMCRTARVAY</sequence>
<reference evidence="2" key="1">
    <citation type="submission" date="2020-12" db="EMBL/GenBank/DDBJ databases">
        <authorList>
            <person name="Iha C."/>
        </authorList>
    </citation>
    <scope>NUCLEOTIDE SEQUENCE</scope>
</reference>
<evidence type="ECO:0000256" key="1">
    <source>
        <dbReference type="SAM" id="MobiDB-lite"/>
    </source>
</evidence>
<name>A0A8S1J7X7_9CHLO</name>